<dbReference type="EMBL" id="JABTTQ020000673">
    <property type="protein sequence ID" value="KAK6138716.1"/>
    <property type="molecule type" value="Genomic_DNA"/>
</dbReference>
<accession>A0ABR0VWU0</accession>
<comment type="caution">
    <text evidence="2">The sequence shown here is derived from an EMBL/GenBank/DDBJ whole genome shotgun (WGS) entry which is preliminary data.</text>
</comment>
<proteinExistence type="predicted"/>
<protein>
    <submittedName>
        <fullName evidence="2">Uncharacterized protein</fullName>
    </submittedName>
</protein>
<reference evidence="2 3" key="1">
    <citation type="journal article" date="2021" name="Comput. Struct. Biotechnol. J.">
        <title>De novo genome assembly of the potent medicinal plant Rehmannia glutinosa using nanopore technology.</title>
        <authorList>
            <person name="Ma L."/>
            <person name="Dong C."/>
            <person name="Song C."/>
            <person name="Wang X."/>
            <person name="Zheng X."/>
            <person name="Niu Y."/>
            <person name="Chen S."/>
            <person name="Feng W."/>
        </authorList>
    </citation>
    <scope>NUCLEOTIDE SEQUENCE [LARGE SCALE GENOMIC DNA]</scope>
    <source>
        <strain evidence="2">DH-2019</strain>
    </source>
</reference>
<name>A0ABR0VWU0_REHGL</name>
<evidence type="ECO:0000313" key="2">
    <source>
        <dbReference type="EMBL" id="KAK6138716.1"/>
    </source>
</evidence>
<gene>
    <name evidence="2" type="ORF">DH2020_027542</name>
</gene>
<dbReference type="Proteomes" id="UP001318860">
    <property type="component" value="Unassembled WGS sequence"/>
</dbReference>
<organism evidence="2 3">
    <name type="scientific">Rehmannia glutinosa</name>
    <name type="common">Chinese foxglove</name>
    <dbReference type="NCBI Taxonomy" id="99300"/>
    <lineage>
        <taxon>Eukaryota</taxon>
        <taxon>Viridiplantae</taxon>
        <taxon>Streptophyta</taxon>
        <taxon>Embryophyta</taxon>
        <taxon>Tracheophyta</taxon>
        <taxon>Spermatophyta</taxon>
        <taxon>Magnoliopsida</taxon>
        <taxon>eudicotyledons</taxon>
        <taxon>Gunneridae</taxon>
        <taxon>Pentapetalae</taxon>
        <taxon>asterids</taxon>
        <taxon>lamiids</taxon>
        <taxon>Lamiales</taxon>
        <taxon>Orobanchaceae</taxon>
        <taxon>Rehmannieae</taxon>
        <taxon>Rehmannia</taxon>
    </lineage>
</organism>
<evidence type="ECO:0000313" key="3">
    <source>
        <dbReference type="Proteomes" id="UP001318860"/>
    </source>
</evidence>
<evidence type="ECO:0000256" key="1">
    <source>
        <dbReference type="SAM" id="MobiDB-lite"/>
    </source>
</evidence>
<keyword evidence="3" id="KW-1185">Reference proteome</keyword>
<sequence length="97" mass="10432">MGMIRGVVHDMARFQNRHDLYRQGKGARFSHEQGETLKENEDHLIILPERAPVPPSGASGCTYIPGEGLDCHDPSEEMPIIGGAPPHGGGSATYPPS</sequence>
<feature type="region of interest" description="Disordered" evidence="1">
    <location>
        <begin position="50"/>
        <end position="97"/>
    </location>
</feature>